<keyword evidence="2" id="KW-1133">Transmembrane helix</keyword>
<accession>A0A1U9QN51</accession>
<evidence type="ECO:0000256" key="1">
    <source>
        <dbReference type="ARBA" id="ARBA00022801"/>
    </source>
</evidence>
<name>A0A1U9QN51_STRNV</name>
<keyword evidence="5" id="KW-1185">Reference proteome</keyword>
<dbReference type="Gene3D" id="3.60.40.10">
    <property type="entry name" value="PPM-type phosphatase domain"/>
    <property type="match status" value="1"/>
</dbReference>
<keyword evidence="2" id="KW-0472">Membrane</keyword>
<keyword evidence="1" id="KW-0378">Hydrolase</keyword>
<dbReference type="KEGG" id="snw:BBN63_01955"/>
<dbReference type="SUPFAM" id="SSF81606">
    <property type="entry name" value="PP2C-like"/>
    <property type="match status" value="1"/>
</dbReference>
<dbReference type="OrthoDB" id="342342at2"/>
<dbReference type="Pfam" id="PF07228">
    <property type="entry name" value="SpoIIE"/>
    <property type="match status" value="1"/>
</dbReference>
<dbReference type="InterPro" id="IPR001932">
    <property type="entry name" value="PPM-type_phosphatase-like_dom"/>
</dbReference>
<dbReference type="EMBL" id="CP018047">
    <property type="protein sequence ID" value="AQU65201.1"/>
    <property type="molecule type" value="Genomic_DNA"/>
</dbReference>
<dbReference type="RefSeq" id="WP_159392376.1">
    <property type="nucleotide sequence ID" value="NZ_CP018047.1"/>
</dbReference>
<feature type="transmembrane region" description="Helical" evidence="2">
    <location>
        <begin position="28"/>
        <end position="47"/>
    </location>
</feature>
<evidence type="ECO:0000313" key="5">
    <source>
        <dbReference type="Proteomes" id="UP000189677"/>
    </source>
</evidence>
<dbReference type="AlphaFoldDB" id="A0A1U9QN51"/>
<sequence>MDEGHSRIQQYPWLPPVLLVGSVGLELVTPKIVSGAALIAVAAMAAAISGTFRYTLLIVAVGIGLTSVSAIQAHHGYASATVQLLEIVIASALALAVRRMLDSQSARFSRVRSTAEQLQRAVLPPLPRIAGPMTVACRYEAADAAARIGGDLYAVEETPFGLRLLIADVRGKGLGAVSAVSIIVGAFRERAESEPDLVGLAKRLDRAVVRSVEQYADPFAVDAAEAFATALLVEIDPHGTTLRVLSCGHPAPYLVRNGEVSRLDTGQPTPPLGMRNLAPGIGGTRSYDFPVGATLLCVTDGVTEARNAEGVFYDPLSELKPVPDGDPERLIGALFSSVGRWTKGGRDDDMAVLAAARYDADEPVPTGQATA</sequence>
<dbReference type="PANTHER" id="PTHR43156:SF2">
    <property type="entry name" value="STAGE II SPORULATION PROTEIN E"/>
    <property type="match status" value="1"/>
</dbReference>
<dbReference type="InterPro" id="IPR052016">
    <property type="entry name" value="Bact_Sigma-Reg"/>
</dbReference>
<gene>
    <name evidence="4" type="ORF">BBN63_01955</name>
</gene>
<evidence type="ECO:0000259" key="3">
    <source>
        <dbReference type="SMART" id="SM00331"/>
    </source>
</evidence>
<proteinExistence type="predicted"/>
<reference evidence="4 5" key="1">
    <citation type="submission" date="2016-11" db="EMBL/GenBank/DDBJ databases">
        <title>Complete genome sequence of Streptomyces niveus SCSIO 3406.</title>
        <authorList>
            <person name="Zhu Q."/>
            <person name="Cheng W."/>
            <person name="Song Y."/>
            <person name="Li Q."/>
            <person name="Ju J."/>
        </authorList>
    </citation>
    <scope>NUCLEOTIDE SEQUENCE [LARGE SCALE GENOMIC DNA]</scope>
    <source>
        <strain evidence="4 5">SCSIO 3406</strain>
    </source>
</reference>
<feature type="domain" description="PPM-type phosphatase" evidence="3">
    <location>
        <begin position="133"/>
        <end position="357"/>
    </location>
</feature>
<evidence type="ECO:0000313" key="4">
    <source>
        <dbReference type="EMBL" id="AQU65201.1"/>
    </source>
</evidence>
<dbReference type="GO" id="GO:0016791">
    <property type="term" value="F:phosphatase activity"/>
    <property type="evidence" value="ECO:0007669"/>
    <property type="project" value="TreeGrafter"/>
</dbReference>
<dbReference type="SMART" id="SM00331">
    <property type="entry name" value="PP2C_SIG"/>
    <property type="match status" value="1"/>
</dbReference>
<feature type="transmembrane region" description="Helical" evidence="2">
    <location>
        <begin position="77"/>
        <end position="97"/>
    </location>
</feature>
<feature type="transmembrane region" description="Helical" evidence="2">
    <location>
        <begin position="54"/>
        <end position="71"/>
    </location>
</feature>
<dbReference type="PANTHER" id="PTHR43156">
    <property type="entry name" value="STAGE II SPORULATION PROTEIN E-RELATED"/>
    <property type="match status" value="1"/>
</dbReference>
<keyword evidence="2" id="KW-0812">Transmembrane</keyword>
<evidence type="ECO:0000256" key="2">
    <source>
        <dbReference type="SAM" id="Phobius"/>
    </source>
</evidence>
<dbReference type="Proteomes" id="UP000189677">
    <property type="component" value="Chromosome"/>
</dbReference>
<organism evidence="4 5">
    <name type="scientific">Streptomyces niveus</name>
    <name type="common">Streptomyces spheroides</name>
    <dbReference type="NCBI Taxonomy" id="193462"/>
    <lineage>
        <taxon>Bacteria</taxon>
        <taxon>Bacillati</taxon>
        <taxon>Actinomycetota</taxon>
        <taxon>Actinomycetes</taxon>
        <taxon>Kitasatosporales</taxon>
        <taxon>Streptomycetaceae</taxon>
        <taxon>Streptomyces</taxon>
    </lineage>
</organism>
<dbReference type="InterPro" id="IPR036457">
    <property type="entry name" value="PPM-type-like_dom_sf"/>
</dbReference>
<protein>
    <recommendedName>
        <fullName evidence="3">PPM-type phosphatase domain-containing protein</fullName>
    </recommendedName>
</protein>